<dbReference type="InParanoid" id="A0A066WG98"/>
<dbReference type="EMBL" id="JMSN01000006">
    <property type="protein sequence ID" value="KDN52801.1"/>
    <property type="molecule type" value="Genomic_DNA"/>
</dbReference>
<proteinExistence type="predicted"/>
<protein>
    <submittedName>
        <fullName evidence="3">Uncharacterized protein</fullName>
    </submittedName>
</protein>
<sequence length="148" mass="16251">MIKSPQWVKGTERDGRGTTARPTRSQEAAIRLTVLGSNVASNGIPRLRKTWRRRGYVICLDDLTILRLLLLDIVVLLLLVTSKARAGAQCIVKARIVAHSEVQVDVEVDVKAKVKVKCATKANPAVVAALLLFLPVVILLLPRLSHVF</sequence>
<organism evidence="3 4">
    <name type="scientific">Tilletiaria anomala (strain ATCC 24038 / CBS 436.72 / UBC 951)</name>
    <dbReference type="NCBI Taxonomy" id="1037660"/>
    <lineage>
        <taxon>Eukaryota</taxon>
        <taxon>Fungi</taxon>
        <taxon>Dikarya</taxon>
        <taxon>Basidiomycota</taxon>
        <taxon>Ustilaginomycotina</taxon>
        <taxon>Exobasidiomycetes</taxon>
        <taxon>Georgefischeriales</taxon>
        <taxon>Tilletiariaceae</taxon>
        <taxon>Tilletiaria</taxon>
    </lineage>
</organism>
<evidence type="ECO:0000313" key="4">
    <source>
        <dbReference type="Proteomes" id="UP000027361"/>
    </source>
</evidence>
<feature type="transmembrane region" description="Helical" evidence="2">
    <location>
        <begin position="56"/>
        <end position="79"/>
    </location>
</feature>
<dbReference type="RefSeq" id="XP_013245640.1">
    <property type="nucleotide sequence ID" value="XM_013390186.1"/>
</dbReference>
<keyword evidence="2" id="KW-1133">Transmembrane helix</keyword>
<keyword evidence="2" id="KW-0812">Transmembrane</keyword>
<dbReference type="GeneID" id="25261612"/>
<comment type="caution">
    <text evidence="3">The sequence shown here is derived from an EMBL/GenBank/DDBJ whole genome shotgun (WGS) entry which is preliminary data.</text>
</comment>
<evidence type="ECO:0000256" key="2">
    <source>
        <dbReference type="SAM" id="Phobius"/>
    </source>
</evidence>
<feature type="region of interest" description="Disordered" evidence="1">
    <location>
        <begin position="1"/>
        <end position="22"/>
    </location>
</feature>
<dbReference type="HOGENOM" id="CLU_1760059_0_0_1"/>
<evidence type="ECO:0000256" key="1">
    <source>
        <dbReference type="SAM" id="MobiDB-lite"/>
    </source>
</evidence>
<name>A0A066WG98_TILAU</name>
<accession>A0A066WG98</accession>
<keyword evidence="4" id="KW-1185">Reference proteome</keyword>
<dbReference type="Proteomes" id="UP000027361">
    <property type="component" value="Unassembled WGS sequence"/>
</dbReference>
<keyword evidence="2" id="KW-0472">Membrane</keyword>
<feature type="transmembrane region" description="Helical" evidence="2">
    <location>
        <begin position="122"/>
        <end position="141"/>
    </location>
</feature>
<reference evidence="3 4" key="1">
    <citation type="submission" date="2014-05" db="EMBL/GenBank/DDBJ databases">
        <title>Draft genome sequence of a rare smut relative, Tilletiaria anomala UBC 951.</title>
        <authorList>
            <consortium name="DOE Joint Genome Institute"/>
            <person name="Toome M."/>
            <person name="Kuo A."/>
            <person name="Henrissat B."/>
            <person name="Lipzen A."/>
            <person name="Tritt A."/>
            <person name="Yoshinaga Y."/>
            <person name="Zane M."/>
            <person name="Barry K."/>
            <person name="Grigoriev I.V."/>
            <person name="Spatafora J.W."/>
            <person name="Aimea M.C."/>
        </authorList>
    </citation>
    <scope>NUCLEOTIDE SEQUENCE [LARGE SCALE GENOMIC DNA]</scope>
    <source>
        <strain evidence="3 4">UBC 951</strain>
    </source>
</reference>
<dbReference type="AlphaFoldDB" id="A0A066WG98"/>
<gene>
    <name evidence="3" type="ORF">K437DRAFT_148641</name>
</gene>
<evidence type="ECO:0000313" key="3">
    <source>
        <dbReference type="EMBL" id="KDN52801.1"/>
    </source>
</evidence>